<name>A0A0B6ZBG9_9EUPU</name>
<gene>
    <name evidence="1" type="primary">ORF56380</name>
</gene>
<dbReference type="AlphaFoldDB" id="A0A0B6ZBG9"/>
<protein>
    <submittedName>
        <fullName evidence="1">Uncharacterized protein</fullName>
    </submittedName>
</protein>
<feature type="non-terminal residue" evidence="1">
    <location>
        <position position="94"/>
    </location>
</feature>
<dbReference type="EMBL" id="HACG01018958">
    <property type="protein sequence ID" value="CEK65823.1"/>
    <property type="molecule type" value="Transcribed_RNA"/>
</dbReference>
<feature type="non-terminal residue" evidence="1">
    <location>
        <position position="1"/>
    </location>
</feature>
<accession>A0A0B6ZBG9</accession>
<evidence type="ECO:0000313" key="1">
    <source>
        <dbReference type="EMBL" id="CEK65823.1"/>
    </source>
</evidence>
<proteinExistence type="predicted"/>
<organism evidence="1">
    <name type="scientific">Arion vulgaris</name>
    <dbReference type="NCBI Taxonomy" id="1028688"/>
    <lineage>
        <taxon>Eukaryota</taxon>
        <taxon>Metazoa</taxon>
        <taxon>Spiralia</taxon>
        <taxon>Lophotrochozoa</taxon>
        <taxon>Mollusca</taxon>
        <taxon>Gastropoda</taxon>
        <taxon>Heterobranchia</taxon>
        <taxon>Euthyneura</taxon>
        <taxon>Panpulmonata</taxon>
        <taxon>Eupulmonata</taxon>
        <taxon>Stylommatophora</taxon>
        <taxon>Helicina</taxon>
        <taxon>Arionoidea</taxon>
        <taxon>Arionidae</taxon>
        <taxon>Arion</taxon>
    </lineage>
</organism>
<sequence length="94" mass="10816">IFLIKPMYSYRGRDIKPDHLCKLSRPVRHRHRRMAANTVAGSSFVPTSNANYRLVKHNDGFSKQQHEKQTSAITSEVCATESKMKEESEEINIL</sequence>
<reference evidence="1" key="1">
    <citation type="submission" date="2014-12" db="EMBL/GenBank/DDBJ databases">
        <title>Insight into the proteome of Arion vulgaris.</title>
        <authorList>
            <person name="Aradska J."/>
            <person name="Bulat T."/>
            <person name="Smidak R."/>
            <person name="Sarate P."/>
            <person name="Gangsoo J."/>
            <person name="Sialana F."/>
            <person name="Bilban M."/>
            <person name="Lubec G."/>
        </authorList>
    </citation>
    <scope>NUCLEOTIDE SEQUENCE</scope>
    <source>
        <tissue evidence="1">Skin</tissue>
    </source>
</reference>